<gene>
    <name evidence="2" type="ORF">FBZ82_107353</name>
</gene>
<evidence type="ECO:0000256" key="1">
    <source>
        <dbReference type="SAM" id="Phobius"/>
    </source>
</evidence>
<organism evidence="2 3">
    <name type="scientific">Azospirillum brasilense</name>
    <dbReference type="NCBI Taxonomy" id="192"/>
    <lineage>
        <taxon>Bacteria</taxon>
        <taxon>Pseudomonadati</taxon>
        <taxon>Pseudomonadota</taxon>
        <taxon>Alphaproteobacteria</taxon>
        <taxon>Rhodospirillales</taxon>
        <taxon>Azospirillaceae</taxon>
        <taxon>Azospirillum</taxon>
    </lineage>
</organism>
<dbReference type="InterPro" id="IPR029058">
    <property type="entry name" value="AB_hydrolase_fold"/>
</dbReference>
<comment type="caution">
    <text evidence="2">The sequence shown here is derived from an EMBL/GenBank/DDBJ whole genome shotgun (WGS) entry which is preliminary data.</text>
</comment>
<accession>A0A560B421</accession>
<keyword evidence="1" id="KW-0812">Transmembrane</keyword>
<dbReference type="Proteomes" id="UP000316083">
    <property type="component" value="Unassembled WGS sequence"/>
</dbReference>
<proteinExistence type="predicted"/>
<dbReference type="Gene3D" id="3.40.50.1820">
    <property type="entry name" value="alpha/beta hydrolase"/>
    <property type="match status" value="1"/>
</dbReference>
<evidence type="ECO:0000313" key="3">
    <source>
        <dbReference type="Proteomes" id="UP000316083"/>
    </source>
</evidence>
<dbReference type="SUPFAM" id="SSF53474">
    <property type="entry name" value="alpha/beta-Hydrolases"/>
    <property type="match status" value="1"/>
</dbReference>
<evidence type="ECO:0000313" key="2">
    <source>
        <dbReference type="EMBL" id="TWA67375.1"/>
    </source>
</evidence>
<keyword evidence="1" id="KW-0472">Membrane</keyword>
<protein>
    <submittedName>
        <fullName evidence="2">Uncharacterized protein</fullName>
    </submittedName>
</protein>
<dbReference type="AlphaFoldDB" id="A0A560B421"/>
<keyword evidence="1" id="KW-1133">Transmembrane helix</keyword>
<dbReference type="EMBL" id="VITF01000007">
    <property type="protein sequence ID" value="TWA67375.1"/>
    <property type="molecule type" value="Genomic_DNA"/>
</dbReference>
<feature type="transmembrane region" description="Helical" evidence="1">
    <location>
        <begin position="50"/>
        <end position="72"/>
    </location>
</feature>
<name>A0A560B421_AZOBR</name>
<reference evidence="2 3" key="1">
    <citation type="submission" date="2019-06" db="EMBL/GenBank/DDBJ databases">
        <title>Genomic Encyclopedia of Type Strains, Phase IV (KMG-V): Genome sequencing to study the core and pangenomes of soil and plant-associated prokaryotes.</title>
        <authorList>
            <person name="Whitman W."/>
        </authorList>
    </citation>
    <scope>NUCLEOTIDE SEQUENCE [LARGE SCALE GENOMIC DNA]</scope>
    <source>
        <strain evidence="2 3">BR 11796</strain>
    </source>
</reference>
<sequence>MSGEALTVAIEQGRKASAEGKGVHAIQEVRPMATGCSGDRGRRPRPFPRGFAAAALLAGTLLAGGCASAVSVERVDHVTLHRQLTSNVLSAHALSDPTHNVLRRWSLTDRFLAQPENAIADLRAVVAQGHGGADEIFALAEMSFLHAEEQGGRPYYLASALYAYAFLFPGDTDQPPSPYDPRFRLATDLYNRGLTSGLATEDRTGIAIKEARHPLPFGELDVAFDPQELMWGGRQLTGFFPVAELEVHGLDARYRQPGIGAPLAAGTTQGTLAKGFQVAPRVKTPVTALLRVSDPRRQLSDGHVRAQLELYPSSDTDTVLIDRQPVPLEVEYTSTLAYMLDGMPVWEFEFGGFLRGGLLDKMPSRLVALEPYRSGRIPVVFVHGTASSPVRWAEMLNDLRSDPRIRDHFQFWFFSYETGNPVPYSALLLRDALQEAVATLDPSGREPALHEMVVIGHSQGGLLTKMAAVDTGPRLWNAAFRKPPDQLQLDRDTRDLLTRALFVKPVPSIRRLVFIATPHGGSYVAGNRISQLVASLVRLPGRLLSVSLEIGRLDDASTALAGQTGFGSVHAMTPGSLLVQTLARTPIAAGVKAHSIIAVRGDGPVETGDDGVVEYKSAHIDGVDSEYVVRSGHSTQSDPRTIEEVRRILLLHWDESCTKRNACGPLGTAAPRVASRTR</sequence>